<organism evidence="4 5">
    <name type="scientific">Polysphondylium violaceum</name>
    <dbReference type="NCBI Taxonomy" id="133409"/>
    <lineage>
        <taxon>Eukaryota</taxon>
        <taxon>Amoebozoa</taxon>
        <taxon>Evosea</taxon>
        <taxon>Eumycetozoa</taxon>
        <taxon>Dictyostelia</taxon>
        <taxon>Dictyosteliales</taxon>
        <taxon>Dictyosteliaceae</taxon>
        <taxon>Polysphondylium</taxon>
    </lineage>
</organism>
<protein>
    <recommendedName>
        <fullName evidence="2">Arpin</fullName>
    </recommendedName>
</protein>
<feature type="region of interest" description="Disordered" evidence="3">
    <location>
        <begin position="205"/>
        <end position="224"/>
    </location>
</feature>
<evidence type="ECO:0000256" key="2">
    <source>
        <dbReference type="ARBA" id="ARBA00019314"/>
    </source>
</evidence>
<dbReference type="OrthoDB" id="5953051at2759"/>
<accession>A0A8J4PRX4</accession>
<dbReference type="InterPro" id="IPR018889">
    <property type="entry name" value="Arpin"/>
</dbReference>
<dbReference type="PANTHER" id="PTHR31199:SF1">
    <property type="entry name" value="ARPIN"/>
    <property type="match status" value="1"/>
</dbReference>
<dbReference type="Pfam" id="PF10574">
    <property type="entry name" value="UPF0552"/>
    <property type="match status" value="1"/>
</dbReference>
<dbReference type="AlphaFoldDB" id="A0A8J4PRX4"/>
<name>A0A8J4PRX4_9MYCE</name>
<sequence>MSTSTTISTQWTKESLCKGDGFIIEGIIKSDKFHSVFLNGKQDLSATPLATRFICYTIEFDNAIKRNFKDGVEVPPKMTMATATAKGYLNNFDRVQANIVDKVDINAYCKAISGADIPIPRGFHDDALVNLHPRSQNSIELWADAEKFSHKDYKKGDGVRFKTIGNSIFVESIVKMDSNQISNFAGDAQLGQAWTSNIIKKTDGGGKFSTPNFNDQETNDDEWD</sequence>
<comment type="similarity">
    <text evidence="1">Belongs to the Arpin family.</text>
</comment>
<gene>
    <name evidence="4" type="ORF">CYY_007406</name>
</gene>
<dbReference type="EMBL" id="AJWJ01000394">
    <property type="protein sequence ID" value="KAF2071269.1"/>
    <property type="molecule type" value="Genomic_DNA"/>
</dbReference>
<dbReference type="GO" id="GO:0051126">
    <property type="term" value="P:negative regulation of actin nucleation"/>
    <property type="evidence" value="ECO:0007669"/>
    <property type="project" value="InterPro"/>
</dbReference>
<evidence type="ECO:0000256" key="1">
    <source>
        <dbReference type="ARBA" id="ARBA00008453"/>
    </source>
</evidence>
<comment type="caution">
    <text evidence="4">The sequence shown here is derived from an EMBL/GenBank/DDBJ whole genome shotgun (WGS) entry which is preliminary data.</text>
</comment>
<dbReference type="PANTHER" id="PTHR31199">
    <property type="entry name" value="ARPIN"/>
    <property type="match status" value="1"/>
</dbReference>
<evidence type="ECO:0000313" key="5">
    <source>
        <dbReference type="Proteomes" id="UP000695562"/>
    </source>
</evidence>
<proteinExistence type="inferred from homology"/>
<evidence type="ECO:0000313" key="4">
    <source>
        <dbReference type="EMBL" id="KAF2071269.1"/>
    </source>
</evidence>
<dbReference type="Proteomes" id="UP000695562">
    <property type="component" value="Unassembled WGS sequence"/>
</dbReference>
<reference evidence="4" key="1">
    <citation type="submission" date="2020-01" db="EMBL/GenBank/DDBJ databases">
        <title>Development of genomics and gene disruption for Polysphondylium violaceum indicates a role for the polyketide synthase stlB in stalk morphogenesis.</title>
        <authorList>
            <person name="Narita B."/>
            <person name="Kawabe Y."/>
            <person name="Kin K."/>
            <person name="Saito T."/>
            <person name="Gibbs R."/>
            <person name="Kuspa A."/>
            <person name="Muzny D."/>
            <person name="Queller D."/>
            <person name="Richards S."/>
            <person name="Strassman J."/>
            <person name="Sucgang R."/>
            <person name="Worley K."/>
            <person name="Schaap P."/>
        </authorList>
    </citation>
    <scope>NUCLEOTIDE SEQUENCE</scope>
    <source>
        <strain evidence="4">QSvi11</strain>
    </source>
</reference>
<evidence type="ECO:0000256" key="3">
    <source>
        <dbReference type="SAM" id="MobiDB-lite"/>
    </source>
</evidence>
<keyword evidence="5" id="KW-1185">Reference proteome</keyword>